<accession>A0A1G5QH68</accession>
<feature type="transmembrane region" description="Helical" evidence="1">
    <location>
        <begin position="114"/>
        <end position="135"/>
    </location>
</feature>
<dbReference type="OrthoDB" id="5767596at2"/>
<feature type="transmembrane region" description="Helical" evidence="1">
    <location>
        <begin position="87"/>
        <end position="108"/>
    </location>
</feature>
<proteinExistence type="predicted"/>
<protein>
    <submittedName>
        <fullName evidence="2">Uncharacterized protein</fullName>
    </submittedName>
</protein>
<evidence type="ECO:0000313" key="3">
    <source>
        <dbReference type="Proteomes" id="UP000199648"/>
    </source>
</evidence>
<keyword evidence="1" id="KW-0472">Membrane</keyword>
<name>A0A1G5QH68_9GAMM</name>
<feature type="transmembrane region" description="Helical" evidence="1">
    <location>
        <begin position="20"/>
        <end position="38"/>
    </location>
</feature>
<dbReference type="RefSeq" id="WP_092996439.1">
    <property type="nucleotide sequence ID" value="NZ_FMWD01000006.1"/>
</dbReference>
<keyword evidence="3" id="KW-1185">Reference proteome</keyword>
<keyword evidence="1" id="KW-0812">Transmembrane</keyword>
<gene>
    <name evidence="2" type="ORF">SAMN03097708_02074</name>
</gene>
<dbReference type="STRING" id="415747.SAMN03097708_02074"/>
<dbReference type="AlphaFoldDB" id="A0A1G5QH68"/>
<dbReference type="Proteomes" id="UP000199648">
    <property type="component" value="Unassembled WGS sequence"/>
</dbReference>
<reference evidence="2 3" key="1">
    <citation type="submission" date="2016-10" db="EMBL/GenBank/DDBJ databases">
        <authorList>
            <person name="de Groot N.N."/>
        </authorList>
    </citation>
    <scope>NUCLEOTIDE SEQUENCE [LARGE SCALE GENOMIC DNA]</scope>
    <source>
        <strain evidence="2 3">HLD2</strain>
    </source>
</reference>
<sequence>MRYEVSGEDIVKAKHPHEVFLINLIFNHVLLFVAFLSASSLQGFLFVVPIVSAAILVYLLWRARKSQLTDPWYVKCHWQLAARRSRFFILMLGLMALVILGVWLASGGNPGPQHYALGGVGIFPTMVTVLALIIMESEAMAQAGSGVVPKWLEERYPNPEARVLEE</sequence>
<evidence type="ECO:0000313" key="2">
    <source>
        <dbReference type="EMBL" id="SCZ61032.1"/>
    </source>
</evidence>
<organism evidence="2 3">
    <name type="scientific">Thiohalomonas denitrificans</name>
    <dbReference type="NCBI Taxonomy" id="415747"/>
    <lineage>
        <taxon>Bacteria</taxon>
        <taxon>Pseudomonadati</taxon>
        <taxon>Pseudomonadota</taxon>
        <taxon>Gammaproteobacteria</taxon>
        <taxon>Thiohalomonadales</taxon>
        <taxon>Thiohalomonadaceae</taxon>
        <taxon>Thiohalomonas</taxon>
    </lineage>
</organism>
<evidence type="ECO:0000256" key="1">
    <source>
        <dbReference type="SAM" id="Phobius"/>
    </source>
</evidence>
<keyword evidence="1" id="KW-1133">Transmembrane helix</keyword>
<dbReference type="EMBL" id="FMWD01000006">
    <property type="protein sequence ID" value="SCZ61032.1"/>
    <property type="molecule type" value="Genomic_DNA"/>
</dbReference>
<feature type="transmembrane region" description="Helical" evidence="1">
    <location>
        <begin position="44"/>
        <end position="61"/>
    </location>
</feature>